<gene>
    <name evidence="1" type="ORF">PGLA2088_LOCUS44691</name>
</gene>
<comment type="caution">
    <text evidence="1">The sequence shown here is derived from an EMBL/GenBank/DDBJ whole genome shotgun (WGS) entry which is preliminary data.</text>
</comment>
<dbReference type="AlphaFoldDB" id="A0A813LGC1"/>
<accession>A0A813LGC1</accession>
<proteinExistence type="predicted"/>
<reference evidence="1" key="1">
    <citation type="submission" date="2021-02" db="EMBL/GenBank/DDBJ databases">
        <authorList>
            <person name="Dougan E. K."/>
            <person name="Rhodes N."/>
            <person name="Thang M."/>
            <person name="Chan C."/>
        </authorList>
    </citation>
    <scope>NUCLEOTIDE SEQUENCE</scope>
</reference>
<protein>
    <submittedName>
        <fullName evidence="1">Uncharacterized protein</fullName>
    </submittedName>
</protein>
<dbReference type="EMBL" id="CAJNNW010035326">
    <property type="protein sequence ID" value="CAE8727056.1"/>
    <property type="molecule type" value="Genomic_DNA"/>
</dbReference>
<feature type="non-terminal residue" evidence="1">
    <location>
        <position position="119"/>
    </location>
</feature>
<evidence type="ECO:0000313" key="2">
    <source>
        <dbReference type="Proteomes" id="UP000626109"/>
    </source>
</evidence>
<name>A0A813LGC1_POLGL</name>
<sequence length="119" mass="12821">AMPANSWLGRKIQIEPGLLTVIECDGTQDQFNCALDEVARSIDIVVVAGGEELHTARGVFQLEADGEVLIACRNERPGGARPSGPPEGLPSVEELRAKFEEEAGMYDQGGEYTEYIASL</sequence>
<dbReference type="Proteomes" id="UP000626109">
    <property type="component" value="Unassembled WGS sequence"/>
</dbReference>
<organism evidence="1 2">
    <name type="scientific">Polarella glacialis</name>
    <name type="common">Dinoflagellate</name>
    <dbReference type="NCBI Taxonomy" id="89957"/>
    <lineage>
        <taxon>Eukaryota</taxon>
        <taxon>Sar</taxon>
        <taxon>Alveolata</taxon>
        <taxon>Dinophyceae</taxon>
        <taxon>Suessiales</taxon>
        <taxon>Suessiaceae</taxon>
        <taxon>Polarella</taxon>
    </lineage>
</organism>
<evidence type="ECO:0000313" key="1">
    <source>
        <dbReference type="EMBL" id="CAE8727056.1"/>
    </source>
</evidence>